<keyword evidence="1" id="KW-0677">Repeat</keyword>
<dbReference type="VEuPathDB" id="FungiDB:ATEG_09175"/>
<dbReference type="RefSeq" id="XP_001217797.1">
    <property type="nucleotide sequence ID" value="XM_001217796.1"/>
</dbReference>
<evidence type="ECO:0000256" key="2">
    <source>
        <dbReference type="ARBA" id="ARBA00023043"/>
    </source>
</evidence>
<dbReference type="InterPro" id="IPR002110">
    <property type="entry name" value="Ankyrin_rpt"/>
</dbReference>
<dbReference type="PROSITE" id="PS50088">
    <property type="entry name" value="ANK_REPEAT"/>
    <property type="match status" value="3"/>
</dbReference>
<dbReference type="SUPFAM" id="SSF81383">
    <property type="entry name" value="F-box domain"/>
    <property type="match status" value="1"/>
</dbReference>
<evidence type="ECO:0000259" key="4">
    <source>
        <dbReference type="Pfam" id="PF12937"/>
    </source>
</evidence>
<dbReference type="PANTHER" id="PTHR24126:SF14">
    <property type="entry name" value="ANK_REP_REGION DOMAIN-CONTAINING PROTEIN"/>
    <property type="match status" value="1"/>
</dbReference>
<dbReference type="SMART" id="SM00248">
    <property type="entry name" value="ANK"/>
    <property type="match status" value="4"/>
</dbReference>
<dbReference type="eggNOG" id="KOG0504">
    <property type="taxonomic scope" value="Eukaryota"/>
</dbReference>
<feature type="domain" description="F-box" evidence="4">
    <location>
        <begin position="5"/>
        <end position="48"/>
    </location>
</feature>
<dbReference type="PROSITE" id="PS50297">
    <property type="entry name" value="ANK_REP_REGION"/>
    <property type="match status" value="3"/>
</dbReference>
<evidence type="ECO:0000313" key="5">
    <source>
        <dbReference type="EMBL" id="EAU30312.1"/>
    </source>
</evidence>
<dbReference type="EMBL" id="CH476607">
    <property type="protein sequence ID" value="EAU30312.1"/>
    <property type="molecule type" value="Genomic_DNA"/>
</dbReference>
<gene>
    <name evidence="5" type="ORF">ATEG_09175</name>
</gene>
<name>Q0CAV9_ASPTN</name>
<organism evidence="5 6">
    <name type="scientific">Aspergillus terreus (strain NIH 2624 / FGSC A1156)</name>
    <dbReference type="NCBI Taxonomy" id="341663"/>
    <lineage>
        <taxon>Eukaryota</taxon>
        <taxon>Fungi</taxon>
        <taxon>Dikarya</taxon>
        <taxon>Ascomycota</taxon>
        <taxon>Pezizomycotina</taxon>
        <taxon>Eurotiomycetes</taxon>
        <taxon>Eurotiomycetidae</taxon>
        <taxon>Eurotiales</taxon>
        <taxon>Aspergillaceae</taxon>
        <taxon>Aspergillus</taxon>
        <taxon>Aspergillus subgen. Circumdati</taxon>
    </lineage>
</organism>
<proteinExistence type="predicted"/>
<dbReference type="Pfam" id="PF12937">
    <property type="entry name" value="F-box-like"/>
    <property type="match status" value="1"/>
</dbReference>
<evidence type="ECO:0000313" key="6">
    <source>
        <dbReference type="Proteomes" id="UP000007963"/>
    </source>
</evidence>
<dbReference type="InterPro" id="IPR036047">
    <property type="entry name" value="F-box-like_dom_sf"/>
</dbReference>
<dbReference type="OrthoDB" id="4772757at2759"/>
<accession>Q0CAV9</accession>
<dbReference type="OMA" id="YNSRYYH"/>
<dbReference type="AlphaFoldDB" id="Q0CAV9"/>
<dbReference type="Gene3D" id="1.25.40.20">
    <property type="entry name" value="Ankyrin repeat-containing domain"/>
    <property type="match status" value="1"/>
</dbReference>
<dbReference type="SUPFAM" id="SSF48403">
    <property type="entry name" value="Ankyrin repeat"/>
    <property type="match status" value="1"/>
</dbReference>
<feature type="repeat" description="ANK" evidence="3">
    <location>
        <begin position="185"/>
        <end position="217"/>
    </location>
</feature>
<reference evidence="6" key="1">
    <citation type="submission" date="2005-09" db="EMBL/GenBank/DDBJ databases">
        <title>Annotation of the Aspergillus terreus NIH2624 genome.</title>
        <authorList>
            <person name="Birren B.W."/>
            <person name="Lander E.S."/>
            <person name="Galagan J.E."/>
            <person name="Nusbaum C."/>
            <person name="Devon K."/>
            <person name="Henn M."/>
            <person name="Ma L.-J."/>
            <person name="Jaffe D.B."/>
            <person name="Butler J."/>
            <person name="Alvarez P."/>
            <person name="Gnerre S."/>
            <person name="Grabherr M."/>
            <person name="Kleber M."/>
            <person name="Mauceli E.W."/>
            <person name="Brockman W."/>
            <person name="Rounsley S."/>
            <person name="Young S.K."/>
            <person name="LaButti K."/>
            <person name="Pushparaj V."/>
            <person name="DeCaprio D."/>
            <person name="Crawford M."/>
            <person name="Koehrsen M."/>
            <person name="Engels R."/>
            <person name="Montgomery P."/>
            <person name="Pearson M."/>
            <person name="Howarth C."/>
            <person name="Larson L."/>
            <person name="Luoma S."/>
            <person name="White J."/>
            <person name="Alvarado L."/>
            <person name="Kodira C.D."/>
            <person name="Zeng Q."/>
            <person name="Oleary S."/>
            <person name="Yandava C."/>
            <person name="Denning D.W."/>
            <person name="Nierman W.C."/>
            <person name="Milne T."/>
            <person name="Madden K."/>
        </authorList>
    </citation>
    <scope>NUCLEOTIDE SEQUENCE [LARGE SCALE GENOMIC DNA]</scope>
    <source>
        <strain evidence="6">NIH 2624 / FGSC A1156</strain>
    </source>
</reference>
<dbReference type="Pfam" id="PF12796">
    <property type="entry name" value="Ank_2"/>
    <property type="match status" value="2"/>
</dbReference>
<dbReference type="Proteomes" id="UP000007963">
    <property type="component" value="Unassembled WGS sequence"/>
</dbReference>
<protein>
    <recommendedName>
        <fullName evidence="4">F-box domain-containing protein</fullName>
    </recommendedName>
</protein>
<dbReference type="PANTHER" id="PTHR24126">
    <property type="entry name" value="ANKYRIN REPEAT, PH AND SEC7 DOMAIN CONTAINING PROTEIN SECG-RELATED"/>
    <property type="match status" value="1"/>
</dbReference>
<sequence>MLTTRLPLEILVEIASYLRRQSDILALLLTSRHLHHVLINSLYRLNCRRRQASALRIVAGQGNVQAVQRFLETLTAECARGLESTVWEEIDTTDDENEETWKYVPERRYSSVPEVKDHPLKAAGYRIAHIVQIQMALLAAIRGGHKEIVTTLLDHGARVKFYCGAYQRPTRGCGFARRLRGRRATDPPPLYLAVKHGHEQLVELLLERGADPDMYKPCPLYRAVDDERYDIIEMLLKHGAINQESSLKLAALKGNLSMLRFLLDNGARADEEGHSALYVATRKDNQEMIDLLRSKGARLQSFTGPEGISWNWEDGDGFLPPKGGPVICEVICYLDDSGVNEEDEEEEEAADE</sequence>
<dbReference type="GeneID" id="4353906"/>
<evidence type="ECO:0000256" key="1">
    <source>
        <dbReference type="ARBA" id="ARBA00022737"/>
    </source>
</evidence>
<dbReference type="HOGENOM" id="CLU_780692_0_0_1"/>
<dbReference type="InterPro" id="IPR036770">
    <property type="entry name" value="Ankyrin_rpt-contain_sf"/>
</dbReference>
<feature type="repeat" description="ANK" evidence="3">
    <location>
        <begin position="242"/>
        <end position="274"/>
    </location>
</feature>
<evidence type="ECO:0000256" key="3">
    <source>
        <dbReference type="PROSITE-ProRule" id="PRU00023"/>
    </source>
</evidence>
<keyword evidence="2 3" id="KW-0040">ANK repeat</keyword>
<dbReference type="InterPro" id="IPR001810">
    <property type="entry name" value="F-box_dom"/>
</dbReference>
<feature type="repeat" description="ANK" evidence="3">
    <location>
        <begin position="272"/>
        <end position="304"/>
    </location>
</feature>
<dbReference type="STRING" id="341663.Q0CAV9"/>